<dbReference type="RefSeq" id="WP_174605500.1">
    <property type="nucleotide sequence ID" value="NZ_CP054490.1"/>
</dbReference>
<keyword evidence="5 7" id="KW-0443">Lipid metabolism</keyword>
<evidence type="ECO:0000256" key="5">
    <source>
        <dbReference type="ARBA" id="ARBA00023098"/>
    </source>
</evidence>
<dbReference type="Proteomes" id="UP000509429">
    <property type="component" value="Chromosome"/>
</dbReference>
<dbReference type="InterPro" id="IPR007691">
    <property type="entry name" value="LpxD"/>
</dbReference>
<dbReference type="NCBIfam" id="TIGR01853">
    <property type="entry name" value="lipid_A_lpxD"/>
    <property type="match status" value="1"/>
</dbReference>
<dbReference type="KEGG" id="reo:HUE58_02580"/>
<feature type="active site" description="Proton acceptor" evidence="7">
    <location>
        <position position="231"/>
    </location>
</feature>
<dbReference type="Gene3D" id="3.40.1390.10">
    <property type="entry name" value="MurE/MurF, N-terminal domain"/>
    <property type="match status" value="1"/>
</dbReference>
<dbReference type="GO" id="GO:0009245">
    <property type="term" value="P:lipid A biosynthetic process"/>
    <property type="evidence" value="ECO:0007669"/>
    <property type="project" value="UniProtKB-UniRule"/>
</dbReference>
<comment type="pathway">
    <text evidence="7">Bacterial outer membrane biogenesis; LPS lipid A biosynthesis.</text>
</comment>
<proteinExistence type="inferred from homology"/>
<dbReference type="HAMAP" id="MF_00523">
    <property type="entry name" value="LpxD"/>
    <property type="match status" value="1"/>
</dbReference>
<gene>
    <name evidence="7 9" type="primary">lpxD</name>
    <name evidence="9" type="ORF">HUE58_02580</name>
</gene>
<evidence type="ECO:0000256" key="7">
    <source>
        <dbReference type="HAMAP-Rule" id="MF_00523"/>
    </source>
</evidence>
<dbReference type="GO" id="GO:0016410">
    <property type="term" value="F:N-acyltransferase activity"/>
    <property type="evidence" value="ECO:0007669"/>
    <property type="project" value="InterPro"/>
</dbReference>
<keyword evidence="3 7" id="KW-0808">Transferase</keyword>
<sequence>MYTLGEIAKTINAKLVGDTDIEITGIATSLSANQAQLTYINGKKYKQTLINSKAGAVILNNDLLKNCPTNALIVDDVYLAFAKATHLFKKQVVPYQGIHPSVKTNHAKIAPNCTIGKNVVIGNHCTIASNVVIEDNVTIGNDALIQPNVSILQGCSIGNKVVISPGAVIGSEGFGNAQDQQKHWHSIAHLGCVVIGNNVSIGANTTIDRGTIEDTQIHNGVQIDNLVHIAHNVIIGQDSAIAATVTIGGSCMLGKRCMVGGGTTIASHISLVDDIIVTGASTVDRNLFEQGHYTGFTSISKHQKWKRIQVWLLNLDKIAHYLNIKLKKLKEK</sequence>
<dbReference type="UniPathway" id="UPA00973"/>
<evidence type="ECO:0000256" key="4">
    <source>
        <dbReference type="ARBA" id="ARBA00022737"/>
    </source>
</evidence>
<comment type="subunit">
    <text evidence="7">Homotrimer.</text>
</comment>
<keyword evidence="2 7" id="KW-0441">Lipid A biosynthesis</keyword>
<comment type="function">
    <text evidence="7">Catalyzes the N-acylation of UDP-3-O-acylglucosamine using 3-hydroxyacyl-ACP as the acyl donor. Is involved in the biosynthesis of lipid A, a phosphorylated glycolipid that anchors the lipopolysaccharide to the outer membrane of the cell.</text>
</comment>
<dbReference type="GO" id="GO:0016020">
    <property type="term" value="C:membrane"/>
    <property type="evidence" value="ECO:0007669"/>
    <property type="project" value="GOC"/>
</dbReference>
<dbReference type="Pfam" id="PF00132">
    <property type="entry name" value="Hexapep"/>
    <property type="match status" value="3"/>
</dbReference>
<keyword evidence="6 7" id="KW-0012">Acyltransferase</keyword>
<protein>
    <recommendedName>
        <fullName evidence="7">UDP-3-O-acylglucosamine N-acyltransferase</fullName>
        <ecNumber evidence="7">2.3.1.191</ecNumber>
    </recommendedName>
</protein>
<comment type="catalytic activity">
    <reaction evidence="7">
        <text>a UDP-3-O-[(3R)-3-hydroxyacyl]-alpha-D-glucosamine + a (3R)-hydroxyacyl-[ACP] = a UDP-2-N,3-O-bis[(3R)-3-hydroxyacyl]-alpha-D-glucosamine + holo-[ACP] + H(+)</text>
        <dbReference type="Rhea" id="RHEA:53836"/>
        <dbReference type="Rhea" id="RHEA-COMP:9685"/>
        <dbReference type="Rhea" id="RHEA-COMP:9945"/>
        <dbReference type="ChEBI" id="CHEBI:15378"/>
        <dbReference type="ChEBI" id="CHEBI:64479"/>
        <dbReference type="ChEBI" id="CHEBI:78827"/>
        <dbReference type="ChEBI" id="CHEBI:137740"/>
        <dbReference type="ChEBI" id="CHEBI:137748"/>
        <dbReference type="EC" id="2.3.1.191"/>
    </reaction>
</comment>
<evidence type="ECO:0000313" key="10">
    <source>
        <dbReference type="Proteomes" id="UP000509429"/>
    </source>
</evidence>
<comment type="similarity">
    <text evidence="7">Belongs to the transferase hexapeptide repeat family. LpxD subfamily.</text>
</comment>
<dbReference type="GO" id="GO:0103118">
    <property type="term" value="F:UDP-3-O-[(3R)-3-hydroxyacyl]-glucosamine N-acyltransferase activity"/>
    <property type="evidence" value="ECO:0007669"/>
    <property type="project" value="UniProtKB-EC"/>
</dbReference>
<organism evidence="9 10">
    <name type="scientific">Candidatus Ruthia endofausta</name>
    <dbReference type="NCBI Taxonomy" id="2738852"/>
    <lineage>
        <taxon>Bacteria</taxon>
        <taxon>Pseudomonadati</taxon>
        <taxon>Pseudomonadota</taxon>
        <taxon>Gammaproteobacteria</taxon>
        <taxon>Candidatus Pseudothioglobaceae</taxon>
        <taxon>Candidatus Ruthturnera</taxon>
    </lineage>
</organism>
<evidence type="ECO:0000256" key="2">
    <source>
        <dbReference type="ARBA" id="ARBA00022556"/>
    </source>
</evidence>
<evidence type="ECO:0000256" key="1">
    <source>
        <dbReference type="ARBA" id="ARBA00022516"/>
    </source>
</evidence>
<dbReference type="NCBIfam" id="NF002060">
    <property type="entry name" value="PRK00892.1"/>
    <property type="match status" value="1"/>
</dbReference>
<evidence type="ECO:0000256" key="6">
    <source>
        <dbReference type="ARBA" id="ARBA00023315"/>
    </source>
</evidence>
<dbReference type="InterPro" id="IPR011004">
    <property type="entry name" value="Trimer_LpxA-like_sf"/>
</dbReference>
<dbReference type="EC" id="2.3.1.191" evidence="7"/>
<dbReference type="PANTHER" id="PTHR43378">
    <property type="entry name" value="UDP-3-O-ACYLGLUCOSAMINE N-ACYLTRANSFERASE"/>
    <property type="match status" value="1"/>
</dbReference>
<reference evidence="9 10" key="1">
    <citation type="submission" date="2020-05" db="EMBL/GenBank/DDBJ databases">
        <title>Horizontal transmission and recombination maintain forever young bacterial symbiont genomes.</title>
        <authorList>
            <person name="Russell S.L."/>
            <person name="Pepper-Tunick E."/>
            <person name="Svedberg J."/>
            <person name="Byrne A."/>
            <person name="Ruelas Castillo J."/>
            <person name="Vollmers C."/>
            <person name="Beinart R.A."/>
            <person name="Corbett-Detig R."/>
        </authorList>
    </citation>
    <scope>NUCLEOTIDE SEQUENCE [LARGE SCALE GENOMIC DNA]</scope>
    <source>
        <strain evidence="9">JDF_Ridge</strain>
    </source>
</reference>
<keyword evidence="10" id="KW-1185">Reference proteome</keyword>
<dbReference type="Pfam" id="PF04613">
    <property type="entry name" value="LpxD"/>
    <property type="match status" value="1"/>
</dbReference>
<dbReference type="InterPro" id="IPR001451">
    <property type="entry name" value="Hexapep"/>
</dbReference>
<evidence type="ECO:0000259" key="8">
    <source>
        <dbReference type="Pfam" id="PF04613"/>
    </source>
</evidence>
<dbReference type="CDD" id="cd03352">
    <property type="entry name" value="LbH_LpxD"/>
    <property type="match status" value="1"/>
</dbReference>
<dbReference type="EMBL" id="CP054490">
    <property type="protein sequence ID" value="QKQ24061.1"/>
    <property type="molecule type" value="Genomic_DNA"/>
</dbReference>
<dbReference type="SUPFAM" id="SSF51161">
    <property type="entry name" value="Trimeric LpxA-like enzymes"/>
    <property type="match status" value="1"/>
</dbReference>
<keyword evidence="4 7" id="KW-0677">Repeat</keyword>
<dbReference type="PANTHER" id="PTHR43378:SF2">
    <property type="entry name" value="UDP-3-O-ACYLGLUCOSAMINE N-ACYLTRANSFERASE 1, MITOCHONDRIAL-RELATED"/>
    <property type="match status" value="1"/>
</dbReference>
<accession>A0A6N0HP56</accession>
<name>A0A6N0HP56_9GAMM</name>
<evidence type="ECO:0000256" key="3">
    <source>
        <dbReference type="ARBA" id="ARBA00022679"/>
    </source>
</evidence>
<keyword evidence="1 7" id="KW-0444">Lipid biosynthesis</keyword>
<feature type="domain" description="UDP-3-O-[3-hydroxymyristoyl] glucosamine N-acyltransferase non-repeat region" evidence="8">
    <location>
        <begin position="20"/>
        <end position="87"/>
    </location>
</feature>
<dbReference type="InterPro" id="IPR020573">
    <property type="entry name" value="UDP_GlcNAc_AcTrfase_non-rep"/>
</dbReference>
<evidence type="ECO:0000313" key="9">
    <source>
        <dbReference type="EMBL" id="QKQ24061.1"/>
    </source>
</evidence>
<dbReference type="Gene3D" id="2.160.10.10">
    <property type="entry name" value="Hexapeptide repeat proteins"/>
    <property type="match status" value="1"/>
</dbReference>
<dbReference type="AlphaFoldDB" id="A0A6N0HP56"/>